<reference evidence="6" key="1">
    <citation type="journal article" date="2015" name="Genome Announc.">
        <title>Genome sequence of the AIDS-associated pathogen Penicillium marneffei (ATCC18224) and its near taxonomic relative Talaromyces stipitatus (ATCC10500).</title>
        <authorList>
            <person name="Nierman W.C."/>
            <person name="Fedorova-Abrams N.D."/>
            <person name="Andrianopoulos A."/>
        </authorList>
    </citation>
    <scope>NUCLEOTIDE SEQUENCE [LARGE SCALE GENOMIC DNA]</scope>
    <source>
        <strain evidence="6">ATCC 10500 / CBS 375.48 / QM 6759 / NRRL 1006</strain>
    </source>
</reference>
<dbReference type="Proteomes" id="UP000001745">
    <property type="component" value="Unassembled WGS sequence"/>
</dbReference>
<dbReference type="Gene3D" id="3.20.20.100">
    <property type="entry name" value="NADP-dependent oxidoreductase domain"/>
    <property type="match status" value="1"/>
</dbReference>
<keyword evidence="6" id="KW-1185">Reference proteome</keyword>
<dbReference type="EC" id="1.1.1.91" evidence="5"/>
<organism evidence="5 6">
    <name type="scientific">Talaromyces stipitatus (strain ATCC 10500 / CBS 375.48 / QM 6759 / NRRL 1006)</name>
    <name type="common">Penicillium stipitatum</name>
    <dbReference type="NCBI Taxonomy" id="441959"/>
    <lineage>
        <taxon>Eukaryota</taxon>
        <taxon>Fungi</taxon>
        <taxon>Dikarya</taxon>
        <taxon>Ascomycota</taxon>
        <taxon>Pezizomycotina</taxon>
        <taxon>Eurotiomycetes</taxon>
        <taxon>Eurotiomycetidae</taxon>
        <taxon>Eurotiales</taxon>
        <taxon>Trichocomaceae</taxon>
        <taxon>Talaromyces</taxon>
        <taxon>Talaromyces sect. Talaromyces</taxon>
    </lineage>
</organism>
<dbReference type="HOGENOM" id="CLU_023205_2_2_1"/>
<dbReference type="eggNOG" id="KOG1575">
    <property type="taxonomic scope" value="Eukaryota"/>
</dbReference>
<keyword evidence="2 5" id="KW-0560">Oxidoreductase</keyword>
<accession>B8MQB7</accession>
<dbReference type="GeneID" id="8108944"/>
<dbReference type="InterPro" id="IPR036812">
    <property type="entry name" value="NAD(P)_OxRdtase_dom_sf"/>
</dbReference>
<dbReference type="PANTHER" id="PTHR43364">
    <property type="entry name" value="NADH-SPECIFIC METHYLGLYOXAL REDUCTASE-RELATED"/>
    <property type="match status" value="1"/>
</dbReference>
<dbReference type="AlphaFoldDB" id="B8MQB7"/>
<dbReference type="InParanoid" id="B8MQB7"/>
<dbReference type="VEuPathDB" id="FungiDB:TSTA_058080"/>
<gene>
    <name evidence="5" type="ORF">TSTA_058080</name>
</gene>
<comment type="similarity">
    <text evidence="3">Belongs to the aldo/keto reductase family. Aldo/keto reductase 2 subfamily.</text>
</comment>
<dbReference type="OrthoDB" id="48988at2759"/>
<dbReference type="STRING" id="441959.B8MQB7"/>
<proteinExistence type="inferred from homology"/>
<dbReference type="EMBL" id="EQ962659">
    <property type="protein sequence ID" value="EED13319.1"/>
    <property type="molecule type" value="Genomic_DNA"/>
</dbReference>
<dbReference type="RefSeq" id="XP_002487430.1">
    <property type="nucleotide sequence ID" value="XM_002487385.1"/>
</dbReference>
<name>B8MQB7_TALSN</name>
<evidence type="ECO:0000256" key="3">
    <source>
        <dbReference type="ARBA" id="ARBA00038157"/>
    </source>
</evidence>
<evidence type="ECO:0000313" key="6">
    <source>
        <dbReference type="Proteomes" id="UP000001745"/>
    </source>
</evidence>
<dbReference type="PANTHER" id="PTHR43364:SF7">
    <property type="entry name" value="NADP-DEPENDENT OXIDOREDUCTASE DOMAIN-CONTAINING PROTEIN-RELATED"/>
    <property type="match status" value="1"/>
</dbReference>
<dbReference type="SUPFAM" id="SSF51430">
    <property type="entry name" value="NAD(P)-linked oxidoreductase"/>
    <property type="match status" value="1"/>
</dbReference>
<dbReference type="InterPro" id="IPR023210">
    <property type="entry name" value="NADP_OxRdtase_dom"/>
</dbReference>
<protein>
    <submittedName>
        <fullName evidence="5">Norsolorinic acid reductase, putative</fullName>
        <ecNumber evidence="5">1.1.1.91</ecNumber>
    </submittedName>
</protein>
<evidence type="ECO:0000256" key="1">
    <source>
        <dbReference type="ARBA" id="ARBA00022857"/>
    </source>
</evidence>
<evidence type="ECO:0000256" key="2">
    <source>
        <dbReference type="ARBA" id="ARBA00023002"/>
    </source>
</evidence>
<feature type="domain" description="NADP-dependent oxidoreductase" evidence="4">
    <location>
        <begin position="40"/>
        <end position="330"/>
    </location>
</feature>
<dbReference type="Pfam" id="PF00248">
    <property type="entry name" value="Aldo_ket_red"/>
    <property type="match status" value="1"/>
</dbReference>
<keyword evidence="1" id="KW-0521">NADP</keyword>
<dbReference type="OMA" id="DEGMAIH"/>
<evidence type="ECO:0000259" key="4">
    <source>
        <dbReference type="Pfam" id="PF00248"/>
    </source>
</evidence>
<dbReference type="InterPro" id="IPR050523">
    <property type="entry name" value="AKR_Detox_Biosynth"/>
</dbReference>
<evidence type="ECO:0000313" key="5">
    <source>
        <dbReference type="EMBL" id="EED13319.1"/>
    </source>
</evidence>
<dbReference type="PhylomeDB" id="B8MQB7"/>
<dbReference type="GO" id="GO:0047681">
    <property type="term" value="F:aryl-alcohol dehydrogenase (NADP+) activity"/>
    <property type="evidence" value="ECO:0007669"/>
    <property type="project" value="UniProtKB-EC"/>
</dbReference>
<sequence length="375" mass="41837">MAMIPPSPPKSALGRHRLLSPNASVRVSPLCLGGMSKPFGFGTNWGMGLGECTKEMAYELLDTFYYLDGNFVDTANTYQGSQSEEWIGDWMKDRGRHNEMIIATKYAMTPMAGKSVNQSNYGGTGNKCMHISIEASLKAMNTDYIDIYYVHAWDYASSILELMQSLNALVIHGKVLYLGISDAPAWFVTKANAYARHHGLRTFSVYQGRYSAQQRDMEREIIPMAREEGMAILAFGVLVNGYFKTLGSEGAGARRIPPTILIGREQQVSQVLDNVAKRHNVPLTSVTLAYAMQKTPYFYPIIGGRKVEHLKANIEALKLRLTPEDVAEIETGYNFDIGFTHNFINTAHHMIEGPQHVTILHDLGYFDYVAPPCCD</sequence>